<protein>
    <recommendedName>
        <fullName evidence="6">BZIP domain-containing protein</fullName>
    </recommendedName>
</protein>
<reference evidence="7" key="1">
    <citation type="submission" date="2021-12" db="EMBL/GenBank/DDBJ databases">
        <authorList>
            <person name="King R."/>
        </authorList>
    </citation>
    <scope>NUCLEOTIDE SEQUENCE</scope>
</reference>
<evidence type="ECO:0000313" key="7">
    <source>
        <dbReference type="EMBL" id="CAH0746903.1"/>
    </source>
</evidence>
<name>A0AAI8UPH1_BEMTA</name>
<evidence type="ECO:0000259" key="6">
    <source>
        <dbReference type="PROSITE" id="PS50217"/>
    </source>
</evidence>
<keyword evidence="3" id="KW-0804">Transcription</keyword>
<organism evidence="7 8">
    <name type="scientific">Bemisia tabaci</name>
    <name type="common">Sweetpotato whitefly</name>
    <name type="synonym">Aleurodes tabaci</name>
    <dbReference type="NCBI Taxonomy" id="7038"/>
    <lineage>
        <taxon>Eukaryota</taxon>
        <taxon>Metazoa</taxon>
        <taxon>Ecdysozoa</taxon>
        <taxon>Arthropoda</taxon>
        <taxon>Hexapoda</taxon>
        <taxon>Insecta</taxon>
        <taxon>Pterygota</taxon>
        <taxon>Neoptera</taxon>
        <taxon>Paraneoptera</taxon>
        <taxon>Hemiptera</taxon>
        <taxon>Sternorrhyncha</taxon>
        <taxon>Aleyrodoidea</taxon>
        <taxon>Aleyrodidae</taxon>
        <taxon>Aleyrodinae</taxon>
        <taxon>Bemisia</taxon>
    </lineage>
</organism>
<evidence type="ECO:0000256" key="4">
    <source>
        <dbReference type="SAM" id="Coils"/>
    </source>
</evidence>
<dbReference type="Gene3D" id="1.20.5.170">
    <property type="match status" value="1"/>
</dbReference>
<proteinExistence type="predicted"/>
<dbReference type="PANTHER" id="PTHR23351:SF24">
    <property type="entry name" value="ACTIVATING TRANSCRIPTION FACTOR 3-RELATED"/>
    <property type="match status" value="1"/>
</dbReference>
<dbReference type="Proteomes" id="UP001152759">
    <property type="component" value="Unassembled WGS sequence"/>
</dbReference>
<sequence length="424" mass="45992">MYNLNVPSTGGDGALALPQSGSQTPRTPEVLNTLMAVMNPLDAYTPTDPKLASSPPGDSEMGSGTGSGIGSATAHPIPVSSIQKTRSLLIKEGLKLTIQAKRGAMTPGSDSGSELVHEKPTPFLREDFTMDSIGSDEGDDGMSSIAGDAVLSLEDEERRRRRREKNKIAATKCRLKKRARTVKLEEESKLLENQNVDLKAEIEKLKSERQQLVEMLSGHQKHCKKNHRITTLTEEDFANDPEFISTDLGTNPFQPGDATLATTPMEPGKPEAVSHGPSTSAHAQYTMDYSAQEFPPSETVPVRQDYVYPGSEVYFSNPDIKPPIGIIPGANYYERSYNATTHPSFPAYSVATGVAAHGSPFAHSEYDSNVELMSPASTGTSGYTDYSTSDASNFSHFPVPCATSPPEEYPQSHPRYNCVYEINP</sequence>
<evidence type="ECO:0000256" key="5">
    <source>
        <dbReference type="SAM" id="MobiDB-lite"/>
    </source>
</evidence>
<dbReference type="PANTHER" id="PTHR23351">
    <property type="entry name" value="FOS TRANSCRIPTION FACTOR-RELATED"/>
    <property type="match status" value="1"/>
</dbReference>
<dbReference type="PROSITE" id="PS00036">
    <property type="entry name" value="BZIP_BASIC"/>
    <property type="match status" value="1"/>
</dbReference>
<dbReference type="GO" id="GO:0000981">
    <property type="term" value="F:DNA-binding transcription factor activity, RNA polymerase II-specific"/>
    <property type="evidence" value="ECO:0007669"/>
    <property type="project" value="TreeGrafter"/>
</dbReference>
<feature type="region of interest" description="Disordered" evidence="5">
    <location>
        <begin position="1"/>
        <end position="27"/>
    </location>
</feature>
<dbReference type="InterPro" id="IPR004827">
    <property type="entry name" value="bZIP"/>
</dbReference>
<dbReference type="SMART" id="SM00338">
    <property type="entry name" value="BRLZ"/>
    <property type="match status" value="1"/>
</dbReference>
<dbReference type="Pfam" id="PF00170">
    <property type="entry name" value="bZIP_1"/>
    <property type="match status" value="1"/>
</dbReference>
<feature type="coiled-coil region" evidence="4">
    <location>
        <begin position="181"/>
        <end position="222"/>
    </location>
</feature>
<dbReference type="KEGG" id="btab:109043279"/>
<keyword evidence="8" id="KW-1185">Reference proteome</keyword>
<dbReference type="CDD" id="cd14722">
    <property type="entry name" value="bZIP_ATF3"/>
    <property type="match status" value="1"/>
</dbReference>
<dbReference type="PROSITE" id="PS50217">
    <property type="entry name" value="BZIP"/>
    <property type="match status" value="1"/>
</dbReference>
<dbReference type="GO" id="GO:0000978">
    <property type="term" value="F:RNA polymerase II cis-regulatory region sequence-specific DNA binding"/>
    <property type="evidence" value="ECO:0007669"/>
    <property type="project" value="TreeGrafter"/>
</dbReference>
<evidence type="ECO:0000313" key="8">
    <source>
        <dbReference type="Proteomes" id="UP001152759"/>
    </source>
</evidence>
<feature type="region of interest" description="Disordered" evidence="5">
    <location>
        <begin position="45"/>
        <end position="67"/>
    </location>
</feature>
<comment type="caution">
    <text evidence="7">The sequence shown here is derived from an EMBL/GenBank/DDBJ whole genome shotgun (WGS) entry which is preliminary data.</text>
</comment>
<dbReference type="GO" id="GO:0005634">
    <property type="term" value="C:nucleus"/>
    <property type="evidence" value="ECO:0007669"/>
    <property type="project" value="UniProtKB-ARBA"/>
</dbReference>
<keyword evidence="2" id="KW-0238">DNA-binding</keyword>
<dbReference type="InterPro" id="IPR046347">
    <property type="entry name" value="bZIP_sf"/>
</dbReference>
<gene>
    <name evidence="7" type="ORF">BEMITA_LOCUS57</name>
</gene>
<dbReference type="EMBL" id="CAKKNF020000005">
    <property type="protein sequence ID" value="CAH0746903.1"/>
    <property type="molecule type" value="Genomic_DNA"/>
</dbReference>
<dbReference type="InterPro" id="IPR000837">
    <property type="entry name" value="AP-1"/>
</dbReference>
<dbReference type="PRINTS" id="PR00042">
    <property type="entry name" value="LEUZIPPRFOS"/>
</dbReference>
<evidence type="ECO:0000256" key="1">
    <source>
        <dbReference type="ARBA" id="ARBA00023015"/>
    </source>
</evidence>
<evidence type="ECO:0000256" key="3">
    <source>
        <dbReference type="ARBA" id="ARBA00023163"/>
    </source>
</evidence>
<evidence type="ECO:0000256" key="2">
    <source>
        <dbReference type="ARBA" id="ARBA00023125"/>
    </source>
</evidence>
<keyword evidence="4" id="KW-0175">Coiled coil</keyword>
<dbReference type="AlphaFoldDB" id="A0AAI8UPH1"/>
<feature type="domain" description="BZIP" evidence="6">
    <location>
        <begin position="156"/>
        <end position="219"/>
    </location>
</feature>
<dbReference type="SUPFAM" id="SSF57959">
    <property type="entry name" value="Leucine zipper domain"/>
    <property type="match status" value="1"/>
</dbReference>
<accession>A0AAI8UPH1</accession>
<keyword evidence="1" id="KW-0805">Transcription regulation</keyword>